<evidence type="ECO:0000313" key="3">
    <source>
        <dbReference type="Proteomes" id="UP001605036"/>
    </source>
</evidence>
<feature type="domain" description="Retrotransposon gag" evidence="1">
    <location>
        <begin position="49"/>
        <end position="120"/>
    </location>
</feature>
<dbReference type="EMBL" id="JBHFFA010000001">
    <property type="protein sequence ID" value="KAL2651378.1"/>
    <property type="molecule type" value="Genomic_DNA"/>
</dbReference>
<dbReference type="AlphaFoldDB" id="A0ABD1ZJ14"/>
<dbReference type="Proteomes" id="UP001605036">
    <property type="component" value="Unassembled WGS sequence"/>
</dbReference>
<dbReference type="InterPro" id="IPR005162">
    <property type="entry name" value="Retrotrans_gag_dom"/>
</dbReference>
<protein>
    <recommendedName>
        <fullName evidence="1">Retrotransposon gag domain-containing protein</fullName>
    </recommendedName>
</protein>
<dbReference type="PANTHER" id="PTHR33223:SF6">
    <property type="entry name" value="CCHC-TYPE DOMAIN-CONTAINING PROTEIN"/>
    <property type="match status" value="1"/>
</dbReference>
<evidence type="ECO:0000259" key="1">
    <source>
        <dbReference type="Pfam" id="PF03732"/>
    </source>
</evidence>
<keyword evidence="3" id="KW-1185">Reference proteome</keyword>
<dbReference type="Pfam" id="PF03732">
    <property type="entry name" value="Retrotrans_gag"/>
    <property type="match status" value="1"/>
</dbReference>
<sequence>MSSKLRYPLFKGKKDEDSDIFLQEFSLTVDTNRESDDADKLRISPPPLLKKRASKWFVGLLEGTQQNWSALRAAFEQEFCDLGYSSKVFHELNNLRQREGESLRQYTQRFKDLVHRTNQTNVQAMTEWYVG</sequence>
<reference evidence="2 3" key="1">
    <citation type="submission" date="2024-09" db="EMBL/GenBank/DDBJ databases">
        <title>Chromosome-scale assembly of Riccia fluitans.</title>
        <authorList>
            <person name="Paukszto L."/>
            <person name="Sawicki J."/>
            <person name="Karawczyk K."/>
            <person name="Piernik-Szablinska J."/>
            <person name="Szczecinska M."/>
            <person name="Mazdziarz M."/>
        </authorList>
    </citation>
    <scope>NUCLEOTIDE SEQUENCE [LARGE SCALE GENOMIC DNA]</scope>
    <source>
        <strain evidence="2">Rf_01</strain>
        <tissue evidence="2">Aerial parts of the thallus</tissue>
    </source>
</reference>
<evidence type="ECO:0000313" key="2">
    <source>
        <dbReference type="EMBL" id="KAL2651378.1"/>
    </source>
</evidence>
<comment type="caution">
    <text evidence="2">The sequence shown here is derived from an EMBL/GenBank/DDBJ whole genome shotgun (WGS) entry which is preliminary data.</text>
</comment>
<gene>
    <name evidence="2" type="ORF">R1flu_019506</name>
</gene>
<proteinExistence type="predicted"/>
<name>A0ABD1ZJ14_9MARC</name>
<dbReference type="PANTHER" id="PTHR33223">
    <property type="entry name" value="CCHC-TYPE DOMAIN-CONTAINING PROTEIN"/>
    <property type="match status" value="1"/>
</dbReference>
<organism evidence="2 3">
    <name type="scientific">Riccia fluitans</name>
    <dbReference type="NCBI Taxonomy" id="41844"/>
    <lineage>
        <taxon>Eukaryota</taxon>
        <taxon>Viridiplantae</taxon>
        <taxon>Streptophyta</taxon>
        <taxon>Embryophyta</taxon>
        <taxon>Marchantiophyta</taxon>
        <taxon>Marchantiopsida</taxon>
        <taxon>Marchantiidae</taxon>
        <taxon>Marchantiales</taxon>
        <taxon>Ricciaceae</taxon>
        <taxon>Riccia</taxon>
    </lineage>
</organism>
<accession>A0ABD1ZJ14</accession>